<organism evidence="1 2">
    <name type="scientific">Cichorium intybus</name>
    <name type="common">Chicory</name>
    <dbReference type="NCBI Taxonomy" id="13427"/>
    <lineage>
        <taxon>Eukaryota</taxon>
        <taxon>Viridiplantae</taxon>
        <taxon>Streptophyta</taxon>
        <taxon>Embryophyta</taxon>
        <taxon>Tracheophyta</taxon>
        <taxon>Spermatophyta</taxon>
        <taxon>Magnoliopsida</taxon>
        <taxon>eudicotyledons</taxon>
        <taxon>Gunneridae</taxon>
        <taxon>Pentapetalae</taxon>
        <taxon>asterids</taxon>
        <taxon>campanulids</taxon>
        <taxon>Asterales</taxon>
        <taxon>Asteraceae</taxon>
        <taxon>Cichorioideae</taxon>
        <taxon>Cichorieae</taxon>
        <taxon>Cichoriinae</taxon>
        <taxon>Cichorium</taxon>
    </lineage>
</organism>
<dbReference type="Proteomes" id="UP001055811">
    <property type="component" value="Linkage Group LG09"/>
</dbReference>
<evidence type="ECO:0000313" key="1">
    <source>
        <dbReference type="EMBL" id="KAI3689989.1"/>
    </source>
</evidence>
<dbReference type="EMBL" id="CM042017">
    <property type="protein sequence ID" value="KAI3689989.1"/>
    <property type="molecule type" value="Genomic_DNA"/>
</dbReference>
<sequence length="166" mass="18664">MLKRILRLQLTTSDRQFVVTSFFSDQFNVVPPPHSTPRLEGCKQRTAIRQPRYRPSSPTAIRQLLASAPPPMEEPTNSAERYLQKSDTSSELEEIPGVDEGLQEVEVEQTLSGNRNTAELLESGYSKDEVLRVLQESPLPLEVAVITPVEEENPINHTPDMVPETQ</sequence>
<comment type="caution">
    <text evidence="1">The sequence shown here is derived from an EMBL/GenBank/DDBJ whole genome shotgun (WGS) entry which is preliminary data.</text>
</comment>
<proteinExistence type="predicted"/>
<name>A0ACB8YX73_CICIN</name>
<accession>A0ACB8YX73</accession>
<gene>
    <name evidence="1" type="ORF">L2E82_47962</name>
</gene>
<evidence type="ECO:0000313" key="2">
    <source>
        <dbReference type="Proteomes" id="UP001055811"/>
    </source>
</evidence>
<keyword evidence="2" id="KW-1185">Reference proteome</keyword>
<reference evidence="1 2" key="2">
    <citation type="journal article" date="2022" name="Mol. Ecol. Resour.">
        <title>The genomes of chicory, endive, great burdock and yacon provide insights into Asteraceae paleo-polyploidization history and plant inulin production.</title>
        <authorList>
            <person name="Fan W."/>
            <person name="Wang S."/>
            <person name="Wang H."/>
            <person name="Wang A."/>
            <person name="Jiang F."/>
            <person name="Liu H."/>
            <person name="Zhao H."/>
            <person name="Xu D."/>
            <person name="Zhang Y."/>
        </authorList>
    </citation>
    <scope>NUCLEOTIDE SEQUENCE [LARGE SCALE GENOMIC DNA]</scope>
    <source>
        <strain evidence="2">cv. Punajuju</strain>
        <tissue evidence="1">Leaves</tissue>
    </source>
</reference>
<reference evidence="2" key="1">
    <citation type="journal article" date="2022" name="Mol. Ecol. Resour.">
        <title>The genomes of chicory, endive, great burdock and yacon provide insights into Asteraceae palaeo-polyploidization history and plant inulin production.</title>
        <authorList>
            <person name="Fan W."/>
            <person name="Wang S."/>
            <person name="Wang H."/>
            <person name="Wang A."/>
            <person name="Jiang F."/>
            <person name="Liu H."/>
            <person name="Zhao H."/>
            <person name="Xu D."/>
            <person name="Zhang Y."/>
        </authorList>
    </citation>
    <scope>NUCLEOTIDE SEQUENCE [LARGE SCALE GENOMIC DNA]</scope>
    <source>
        <strain evidence="2">cv. Punajuju</strain>
    </source>
</reference>
<protein>
    <submittedName>
        <fullName evidence="1">Uncharacterized protein</fullName>
    </submittedName>
</protein>